<dbReference type="PANTHER" id="PTHR31689">
    <property type="entry name" value="DIAMINOPIMELATE EPIMERASE, CHLOROPLASTIC"/>
    <property type="match status" value="1"/>
</dbReference>
<feature type="site" description="Could be important to modulate the pK values of the two catalytic cysteine residues" evidence="8">
    <location>
        <position position="184"/>
    </location>
</feature>
<evidence type="ECO:0000256" key="5">
    <source>
        <dbReference type="ARBA" id="ARBA00023154"/>
    </source>
</evidence>
<feature type="binding site" evidence="8">
    <location>
        <position position="89"/>
    </location>
    <ligand>
        <name>substrate</name>
    </ligand>
</feature>
<feature type="active site" description="Proton donor" evidence="8">
    <location>
        <position position="98"/>
    </location>
</feature>
<evidence type="ECO:0000313" key="10">
    <source>
        <dbReference type="EMBL" id="TDF87869.1"/>
    </source>
</evidence>
<comment type="function">
    <text evidence="8">Catalyzes the stereoinversion of LL-2,6-diaminopimelate (L,L-DAP) to meso-diaminopimelate (meso-DAP), a precursor of L-lysine and an essential component of the bacterial peptidoglycan.</text>
</comment>
<evidence type="ECO:0000313" key="11">
    <source>
        <dbReference type="Proteomes" id="UP000295511"/>
    </source>
</evidence>
<keyword evidence="4 8" id="KW-0028">Amino-acid biosynthesis</keyword>
<dbReference type="HAMAP" id="MF_00197">
    <property type="entry name" value="DAP_epimerase"/>
    <property type="match status" value="1"/>
</dbReference>
<evidence type="ECO:0000256" key="1">
    <source>
        <dbReference type="ARBA" id="ARBA00005196"/>
    </source>
</evidence>
<sequence>MTDHLPQTEPSVQGIPFWKAHGTGNDFVLIADPAGDLAISPVMTSQICDRHRGIGADGLIRAVRSESMPEGRDVLAFAPDAEWFMDYRNADGTVAEMCGNGVRAFVHFLLSTGLADLAEGSALTVGTRAGAKKVTRVGRDYEIDMGPWRKAFPERSIDDGTDAAVAVPGADAVRGLSIDMGNPHTVVMLPAGTLLAALDLTSKPEVSPLPRRGTNVEFALLDESGDPELPRVINMRVYERSVGETQACGTGACATAAAVRLMTGLQDAQWTVQMPGGPVLVSFQKERGMGGAAREHVFLRGPARMVAKGTIDPEMWDAPQVNTETAGVLEGAR</sequence>
<keyword evidence="8" id="KW-0963">Cytoplasm</keyword>
<comment type="subunit">
    <text evidence="8">Homodimer.</text>
</comment>
<dbReference type="InterPro" id="IPR001653">
    <property type="entry name" value="DAP_epimerase_DapF"/>
</dbReference>
<reference evidence="10 11" key="1">
    <citation type="submission" date="2019-03" db="EMBL/GenBank/DDBJ databases">
        <title>Whole genome sequence of Arthrobacter sp JH1-1.</title>
        <authorList>
            <person name="Trinh H.N."/>
        </authorList>
    </citation>
    <scope>NUCLEOTIDE SEQUENCE [LARGE SCALE GENOMIC DNA]</scope>
    <source>
        <strain evidence="10 11">JH1-1</strain>
    </source>
</reference>
<comment type="caution">
    <text evidence="10">The sequence shown here is derived from an EMBL/GenBank/DDBJ whole genome shotgun (WGS) entry which is preliminary data.</text>
</comment>
<feature type="binding site" evidence="8">
    <location>
        <begin position="99"/>
        <end position="100"/>
    </location>
    <ligand>
        <name>substrate</name>
    </ligand>
</feature>
<feature type="binding site" evidence="8">
    <location>
        <position position="215"/>
    </location>
    <ligand>
        <name>substrate</name>
    </ligand>
</feature>
<feature type="binding site" evidence="8">
    <location>
        <begin position="249"/>
        <end position="250"/>
    </location>
    <ligand>
        <name>substrate</name>
    </ligand>
</feature>
<evidence type="ECO:0000256" key="6">
    <source>
        <dbReference type="ARBA" id="ARBA00023235"/>
    </source>
</evidence>
<evidence type="ECO:0000256" key="4">
    <source>
        <dbReference type="ARBA" id="ARBA00022605"/>
    </source>
</evidence>
<proteinExistence type="inferred from homology"/>
<dbReference type="EC" id="5.1.1.7" evidence="3 8"/>
<dbReference type="SUPFAM" id="SSF54506">
    <property type="entry name" value="Diaminopimelate epimerase-like"/>
    <property type="match status" value="2"/>
</dbReference>
<keyword evidence="5 8" id="KW-0457">Lysine biosynthesis</keyword>
<keyword evidence="6 8" id="KW-0413">Isomerase</keyword>
<name>A0A4R5K5Z1_9MICC</name>
<dbReference type="GO" id="GO:0009089">
    <property type="term" value="P:lysine biosynthetic process via diaminopimelate"/>
    <property type="evidence" value="ECO:0007669"/>
    <property type="project" value="UniProtKB-UniRule"/>
</dbReference>
<keyword evidence="11" id="KW-1185">Reference proteome</keyword>
<dbReference type="Proteomes" id="UP000295511">
    <property type="component" value="Unassembled WGS sequence"/>
</dbReference>
<comment type="subcellular location">
    <subcellularLocation>
        <location evidence="8">Cytoplasm</location>
    </subcellularLocation>
</comment>
<gene>
    <name evidence="8" type="primary">dapF</name>
    <name evidence="10" type="ORF">E1809_24440</name>
</gene>
<dbReference type="UniPathway" id="UPA00034">
    <property type="reaction ID" value="UER00025"/>
</dbReference>
<feature type="binding site" evidence="8">
    <location>
        <begin position="239"/>
        <end position="240"/>
    </location>
    <ligand>
        <name>substrate</name>
    </ligand>
</feature>
<feature type="binding site" evidence="8">
    <location>
        <position position="182"/>
    </location>
    <ligand>
        <name>substrate</name>
    </ligand>
</feature>
<protein>
    <recommendedName>
        <fullName evidence="3 8">Diaminopimelate epimerase</fullName>
        <shortName evidence="8">DAP epimerase</shortName>
        <ecNumber evidence="3 8">5.1.1.7</ecNumber>
    </recommendedName>
    <alternativeName>
        <fullName evidence="8">PLP-independent amino acid racemase</fullName>
    </alternativeName>
</protein>
<comment type="pathway">
    <text evidence="1 8">Amino-acid biosynthesis; L-lysine biosynthesis via DAP pathway; DL-2,6-diaminopimelate from LL-2,6-diaminopimelate: step 1/1.</text>
</comment>
<evidence type="ECO:0000256" key="8">
    <source>
        <dbReference type="HAMAP-Rule" id="MF_00197"/>
    </source>
</evidence>
<dbReference type="GO" id="GO:0008837">
    <property type="term" value="F:diaminopimelate epimerase activity"/>
    <property type="evidence" value="ECO:0007669"/>
    <property type="project" value="UniProtKB-UniRule"/>
</dbReference>
<dbReference type="GO" id="GO:0005829">
    <property type="term" value="C:cytosol"/>
    <property type="evidence" value="ECO:0007669"/>
    <property type="project" value="TreeGrafter"/>
</dbReference>
<dbReference type="Gene3D" id="3.10.310.10">
    <property type="entry name" value="Diaminopimelate Epimerase, Chain A, domain 1"/>
    <property type="match status" value="2"/>
</dbReference>
<evidence type="ECO:0000256" key="3">
    <source>
        <dbReference type="ARBA" id="ARBA00013080"/>
    </source>
</evidence>
<dbReference type="AlphaFoldDB" id="A0A4R5K5Z1"/>
<organism evidence="10 11">
    <name type="scientific">Arthrobacter terricola</name>
    <dbReference type="NCBI Taxonomy" id="2547396"/>
    <lineage>
        <taxon>Bacteria</taxon>
        <taxon>Bacillati</taxon>
        <taxon>Actinomycetota</taxon>
        <taxon>Actinomycetes</taxon>
        <taxon>Micrococcales</taxon>
        <taxon>Micrococcaceae</taxon>
        <taxon>Arthrobacter</taxon>
    </lineage>
</organism>
<dbReference type="EMBL" id="SMRU01000049">
    <property type="protein sequence ID" value="TDF87869.1"/>
    <property type="molecule type" value="Genomic_DNA"/>
</dbReference>
<evidence type="ECO:0000256" key="7">
    <source>
        <dbReference type="ARBA" id="ARBA00051712"/>
    </source>
</evidence>
<evidence type="ECO:0000256" key="9">
    <source>
        <dbReference type="PROSITE-ProRule" id="PRU10125"/>
    </source>
</evidence>
<dbReference type="OrthoDB" id="9805408at2"/>
<evidence type="ECO:0000256" key="2">
    <source>
        <dbReference type="ARBA" id="ARBA00010219"/>
    </source>
</evidence>
<feature type="active site" description="Proton acceptor" evidence="8">
    <location>
        <position position="248"/>
    </location>
</feature>
<dbReference type="RefSeq" id="WP_133206846.1">
    <property type="nucleotide sequence ID" value="NZ_SMRU01000049.1"/>
</dbReference>
<accession>A0A4R5K5Z1</accession>
<comment type="catalytic activity">
    <reaction evidence="7 8">
        <text>(2S,6S)-2,6-diaminopimelate = meso-2,6-diaminopimelate</text>
        <dbReference type="Rhea" id="RHEA:15393"/>
        <dbReference type="ChEBI" id="CHEBI:57609"/>
        <dbReference type="ChEBI" id="CHEBI:57791"/>
        <dbReference type="EC" id="5.1.1.7"/>
    </reaction>
</comment>
<feature type="active site" evidence="9">
    <location>
        <position position="98"/>
    </location>
</feature>
<feature type="site" description="Could be important to modulate the pK values of the two catalytic cysteine residues" evidence="8">
    <location>
        <position position="239"/>
    </location>
</feature>
<comment type="caution">
    <text evidence="8">Lacks conserved residue(s) required for the propagation of feature annotation.</text>
</comment>
<dbReference type="Pfam" id="PF01678">
    <property type="entry name" value="DAP_epimerase"/>
    <property type="match status" value="2"/>
</dbReference>
<dbReference type="InterPro" id="IPR018510">
    <property type="entry name" value="DAP_epimerase_AS"/>
</dbReference>
<dbReference type="PROSITE" id="PS01326">
    <property type="entry name" value="DAP_EPIMERASE"/>
    <property type="match status" value="1"/>
</dbReference>
<dbReference type="PANTHER" id="PTHR31689:SF0">
    <property type="entry name" value="DIAMINOPIMELATE EPIMERASE"/>
    <property type="match status" value="1"/>
</dbReference>
<comment type="similarity">
    <text evidence="2 8">Belongs to the diaminopimelate epimerase family.</text>
</comment>
<feature type="binding site" evidence="8">
    <location>
        <position position="25"/>
    </location>
    <ligand>
        <name>substrate</name>
    </ligand>
</feature>
<dbReference type="NCBIfam" id="TIGR00652">
    <property type="entry name" value="DapF"/>
    <property type="match status" value="1"/>
</dbReference>